<reference evidence="1" key="1">
    <citation type="submission" date="2014-11" db="EMBL/GenBank/DDBJ databases">
        <authorList>
            <person name="Amaro Gonzalez C."/>
        </authorList>
    </citation>
    <scope>NUCLEOTIDE SEQUENCE</scope>
</reference>
<name>A0A0E9WS06_ANGAN</name>
<evidence type="ECO:0000313" key="1">
    <source>
        <dbReference type="EMBL" id="JAH92223.1"/>
    </source>
</evidence>
<organism evidence="1">
    <name type="scientific">Anguilla anguilla</name>
    <name type="common">European freshwater eel</name>
    <name type="synonym">Muraena anguilla</name>
    <dbReference type="NCBI Taxonomy" id="7936"/>
    <lineage>
        <taxon>Eukaryota</taxon>
        <taxon>Metazoa</taxon>
        <taxon>Chordata</taxon>
        <taxon>Craniata</taxon>
        <taxon>Vertebrata</taxon>
        <taxon>Euteleostomi</taxon>
        <taxon>Actinopterygii</taxon>
        <taxon>Neopterygii</taxon>
        <taxon>Teleostei</taxon>
        <taxon>Anguilliformes</taxon>
        <taxon>Anguillidae</taxon>
        <taxon>Anguilla</taxon>
    </lineage>
</organism>
<reference evidence="1" key="2">
    <citation type="journal article" date="2015" name="Fish Shellfish Immunol.">
        <title>Early steps in the European eel (Anguilla anguilla)-Vibrio vulnificus interaction in the gills: Role of the RtxA13 toxin.</title>
        <authorList>
            <person name="Callol A."/>
            <person name="Pajuelo D."/>
            <person name="Ebbesson L."/>
            <person name="Teles M."/>
            <person name="MacKenzie S."/>
            <person name="Amaro C."/>
        </authorList>
    </citation>
    <scope>NUCLEOTIDE SEQUENCE</scope>
</reference>
<dbReference type="AlphaFoldDB" id="A0A0E9WS06"/>
<sequence length="42" mass="4589">MPCLTLDQSGGIVICLSSAVQRPLASRMFFFPSVTRQDKNCA</sequence>
<accession>A0A0E9WS06</accession>
<proteinExistence type="predicted"/>
<protein>
    <submittedName>
        <fullName evidence="1">Uncharacterized protein</fullName>
    </submittedName>
</protein>
<dbReference type="EMBL" id="GBXM01016354">
    <property type="protein sequence ID" value="JAH92223.1"/>
    <property type="molecule type" value="Transcribed_RNA"/>
</dbReference>